<evidence type="ECO:0000256" key="1">
    <source>
        <dbReference type="SAM" id="Phobius"/>
    </source>
</evidence>
<proteinExistence type="predicted"/>
<reference evidence="2 3" key="1">
    <citation type="submission" date="2023-06" db="EMBL/GenBank/DDBJ databases">
        <title>Antibody response to the Sneathia vaginalis cytopathogenic toxin A during pregnancy.</title>
        <authorList>
            <person name="Mccoy Z.T."/>
            <person name="Serrano M.G."/>
            <person name="Spaine K."/>
            <person name="Edwards D.J."/>
            <person name="Buck G.A."/>
            <person name="Jefferson K."/>
        </authorList>
    </citation>
    <scope>NUCLEOTIDE SEQUENCE [LARGE SCALE GENOMIC DNA]</scope>
    <source>
        <strain evidence="2 3">CCUG 42621</strain>
    </source>
</reference>
<feature type="transmembrane region" description="Helical" evidence="1">
    <location>
        <begin position="6"/>
        <end position="25"/>
    </location>
</feature>
<dbReference type="EMBL" id="JASSPP010000019">
    <property type="protein sequence ID" value="MDK9581236.1"/>
    <property type="molecule type" value="Genomic_DNA"/>
</dbReference>
<dbReference type="Proteomes" id="UP001225134">
    <property type="component" value="Unassembled WGS sequence"/>
</dbReference>
<keyword evidence="1" id="KW-0472">Membrane</keyword>
<keyword evidence="1" id="KW-0812">Transmembrane</keyword>
<keyword evidence="3" id="KW-1185">Reference proteome</keyword>
<keyword evidence="1" id="KW-1133">Transmembrane helix</keyword>
<sequence length="205" mass="24846">MYRYLWYFVIYSFLGWCLEVTYKSFEEKRFINRGFLIGPYCPIYGFSSVCLIYCLSDFLDRPIRLFLVAIVLTSFIEFLTGYILEKIFKLQWWDYTTEFLNIKGYICIKFSFYWGIASLILLYIIQPKICIIVDNIVQFSIILHFILALMLYDFIISIMQIIKLKQDIKFLNRLIRDRLEKRYERLLTSFPKLKKLIDKIEKPLK</sequence>
<dbReference type="RefSeq" id="WP_285153680.1">
    <property type="nucleotide sequence ID" value="NZ_JASSPP010000019.1"/>
</dbReference>
<evidence type="ECO:0000313" key="3">
    <source>
        <dbReference type="Proteomes" id="UP001225134"/>
    </source>
</evidence>
<evidence type="ECO:0000313" key="2">
    <source>
        <dbReference type="EMBL" id="MDK9581236.1"/>
    </source>
</evidence>
<dbReference type="Pfam" id="PF06541">
    <property type="entry name" value="ABC_trans_CmpB"/>
    <property type="match status" value="1"/>
</dbReference>
<feature type="transmembrane region" description="Helical" evidence="1">
    <location>
        <begin position="37"/>
        <end position="59"/>
    </location>
</feature>
<gene>
    <name evidence="2" type="ORF">QQA45_07055</name>
</gene>
<protein>
    <submittedName>
        <fullName evidence="2">ABC transporter permease</fullName>
    </submittedName>
</protein>
<feature type="transmembrane region" description="Helical" evidence="1">
    <location>
        <begin position="105"/>
        <end position="125"/>
    </location>
</feature>
<organism evidence="2 3">
    <name type="scientific">Sneathia sanguinegens</name>
    <dbReference type="NCBI Taxonomy" id="40543"/>
    <lineage>
        <taxon>Bacteria</taxon>
        <taxon>Fusobacteriati</taxon>
        <taxon>Fusobacteriota</taxon>
        <taxon>Fusobacteriia</taxon>
        <taxon>Fusobacteriales</taxon>
        <taxon>Leptotrichiaceae</taxon>
        <taxon>Sneathia</taxon>
    </lineage>
</organism>
<comment type="caution">
    <text evidence="2">The sequence shown here is derived from an EMBL/GenBank/DDBJ whole genome shotgun (WGS) entry which is preliminary data.</text>
</comment>
<name>A0ABT7HL26_9FUSO</name>
<accession>A0ABT7HL26</accession>
<dbReference type="InterPro" id="IPR010540">
    <property type="entry name" value="CmpB_TMEM229"/>
</dbReference>
<feature type="transmembrane region" description="Helical" evidence="1">
    <location>
        <begin position="137"/>
        <end position="162"/>
    </location>
</feature>
<feature type="transmembrane region" description="Helical" evidence="1">
    <location>
        <begin position="65"/>
        <end position="84"/>
    </location>
</feature>